<dbReference type="AlphaFoldDB" id="A0A7D9I1U7"/>
<dbReference type="EMBL" id="CACRXK020002658">
    <property type="protein sequence ID" value="CAB3995402.1"/>
    <property type="molecule type" value="Genomic_DNA"/>
</dbReference>
<keyword evidence="2" id="KW-1185">Reference proteome</keyword>
<evidence type="ECO:0000313" key="2">
    <source>
        <dbReference type="Proteomes" id="UP001152795"/>
    </source>
</evidence>
<reference evidence="1" key="1">
    <citation type="submission" date="2020-04" db="EMBL/GenBank/DDBJ databases">
        <authorList>
            <person name="Alioto T."/>
            <person name="Alioto T."/>
            <person name="Gomez Garrido J."/>
        </authorList>
    </citation>
    <scope>NUCLEOTIDE SEQUENCE</scope>
    <source>
        <strain evidence="1">A484AB</strain>
    </source>
</reference>
<name>A0A7D9I1U7_PARCT</name>
<evidence type="ECO:0000313" key="1">
    <source>
        <dbReference type="EMBL" id="CAB3995402.1"/>
    </source>
</evidence>
<proteinExistence type="predicted"/>
<sequence length="295" mass="32636">MSKTMILIIALCIVLIAKSDATAQSKTPTEISPSVMKGIKSTGETVGAKLTELFLNRYLPKNSFTILITNSMVKRRLIDPKIYLKNGKTTTPPSFMIPAAQDPYSGTKHIALLENDPAGVLCYDNEPSTAQPNVEKAVSCVILDAKEKQYALYAQHEAITLNEMETLYKKYEKRSDDSIKPTINQNGGFLFKDYQQFRMIAQLTTGGKVRQLHFEVILELLSNSFEINLFQGENTVHGRAMGILKVSFALLERINCSGSTCQRTSGKVCAVDASCWLHKALAVSFKDLAMIATLL</sequence>
<comment type="caution">
    <text evidence="1">The sequence shown here is derived from an EMBL/GenBank/DDBJ whole genome shotgun (WGS) entry which is preliminary data.</text>
</comment>
<protein>
    <submittedName>
        <fullName evidence="1">Uncharacterized protein</fullName>
    </submittedName>
</protein>
<gene>
    <name evidence="1" type="ORF">PACLA_8A072206</name>
</gene>
<organism evidence="1 2">
    <name type="scientific">Paramuricea clavata</name>
    <name type="common">Red gorgonian</name>
    <name type="synonym">Violescent sea-whip</name>
    <dbReference type="NCBI Taxonomy" id="317549"/>
    <lineage>
        <taxon>Eukaryota</taxon>
        <taxon>Metazoa</taxon>
        <taxon>Cnidaria</taxon>
        <taxon>Anthozoa</taxon>
        <taxon>Octocorallia</taxon>
        <taxon>Malacalcyonacea</taxon>
        <taxon>Plexauridae</taxon>
        <taxon>Paramuricea</taxon>
    </lineage>
</organism>
<accession>A0A7D9I1U7</accession>
<dbReference type="Proteomes" id="UP001152795">
    <property type="component" value="Unassembled WGS sequence"/>
</dbReference>